<sequence>NCLLRGSFVQCIVFECSSMSKKRKPVTLTLDKKYEILKRLDKGEKLSNLSKEYNVGRATIHDIKKKKDKIESFFKSSESSASVRKTLNSGEFPQVEDALYTWFMQ</sequence>
<evidence type="ECO:0000256" key="2">
    <source>
        <dbReference type="PROSITE-ProRule" id="PRU00320"/>
    </source>
</evidence>
<feature type="non-terminal residue" evidence="4">
    <location>
        <position position="1"/>
    </location>
</feature>
<comment type="subcellular location">
    <subcellularLocation>
        <location evidence="1 2">Nucleus</location>
    </subcellularLocation>
</comment>
<dbReference type="Gene3D" id="1.10.10.60">
    <property type="entry name" value="Homeodomain-like"/>
    <property type="match status" value="1"/>
</dbReference>
<organism evidence="4">
    <name type="scientific">Cuerna arida</name>
    <dbReference type="NCBI Taxonomy" id="1464854"/>
    <lineage>
        <taxon>Eukaryota</taxon>
        <taxon>Metazoa</taxon>
        <taxon>Ecdysozoa</taxon>
        <taxon>Arthropoda</taxon>
        <taxon>Hexapoda</taxon>
        <taxon>Insecta</taxon>
        <taxon>Pterygota</taxon>
        <taxon>Neoptera</taxon>
        <taxon>Paraneoptera</taxon>
        <taxon>Hemiptera</taxon>
        <taxon>Auchenorrhyncha</taxon>
        <taxon>Membracoidea</taxon>
        <taxon>Cicadellidae</taxon>
        <taxon>Cicadellinae</taxon>
        <taxon>Proconiini</taxon>
        <taxon>Cuerna</taxon>
    </lineage>
</organism>
<keyword evidence="2" id="KW-0539">Nucleus</keyword>
<feature type="non-terminal residue" evidence="4">
    <location>
        <position position="105"/>
    </location>
</feature>
<dbReference type="Pfam" id="PF04218">
    <property type="entry name" value="CENP-B_N"/>
    <property type="match status" value="1"/>
</dbReference>
<accession>A0A1B6EYQ5</accession>
<protein>
    <recommendedName>
        <fullName evidence="3">HTH psq-type domain-containing protein</fullName>
    </recommendedName>
</protein>
<feature type="domain" description="HTH psq-type" evidence="3">
    <location>
        <begin position="19"/>
        <end position="70"/>
    </location>
</feature>
<evidence type="ECO:0000313" key="4">
    <source>
        <dbReference type="EMBL" id="JAS43065.1"/>
    </source>
</evidence>
<dbReference type="GO" id="GO:0005634">
    <property type="term" value="C:nucleus"/>
    <property type="evidence" value="ECO:0007669"/>
    <property type="project" value="UniProtKB-SubCell"/>
</dbReference>
<keyword evidence="2" id="KW-0238">DNA-binding</keyword>
<dbReference type="InterPro" id="IPR007889">
    <property type="entry name" value="HTH_Psq"/>
</dbReference>
<proteinExistence type="predicted"/>
<dbReference type="AlphaFoldDB" id="A0A1B6EYQ5"/>
<reference evidence="4" key="1">
    <citation type="submission" date="2015-11" db="EMBL/GenBank/DDBJ databases">
        <title>De novo transcriptome assembly of four potential Pierce s Disease insect vectors from Arizona vineyards.</title>
        <authorList>
            <person name="Tassone E.E."/>
        </authorList>
    </citation>
    <scope>NUCLEOTIDE SEQUENCE</scope>
</reference>
<evidence type="ECO:0000256" key="1">
    <source>
        <dbReference type="ARBA" id="ARBA00004123"/>
    </source>
</evidence>
<feature type="DNA-binding region" description="H-T-H motif" evidence="2">
    <location>
        <begin position="46"/>
        <end position="66"/>
    </location>
</feature>
<dbReference type="GO" id="GO:0003677">
    <property type="term" value="F:DNA binding"/>
    <property type="evidence" value="ECO:0007669"/>
    <property type="project" value="UniProtKB-UniRule"/>
</dbReference>
<dbReference type="PROSITE" id="PS50960">
    <property type="entry name" value="HTH_PSQ"/>
    <property type="match status" value="1"/>
</dbReference>
<dbReference type="EMBL" id="GECZ01026704">
    <property type="protein sequence ID" value="JAS43065.1"/>
    <property type="molecule type" value="Transcribed_RNA"/>
</dbReference>
<evidence type="ECO:0000259" key="3">
    <source>
        <dbReference type="PROSITE" id="PS50960"/>
    </source>
</evidence>
<dbReference type="SUPFAM" id="SSF46689">
    <property type="entry name" value="Homeodomain-like"/>
    <property type="match status" value="1"/>
</dbReference>
<dbReference type="InterPro" id="IPR009057">
    <property type="entry name" value="Homeodomain-like_sf"/>
</dbReference>
<gene>
    <name evidence="4" type="ORF">g.49463</name>
</gene>
<name>A0A1B6EYQ5_9HEMI</name>